<dbReference type="Gene3D" id="2.60.120.560">
    <property type="entry name" value="Exo-inulinase, domain 1"/>
    <property type="match status" value="1"/>
</dbReference>
<keyword evidence="4" id="KW-1185">Reference proteome</keyword>
<dbReference type="Pfam" id="PF06439">
    <property type="entry name" value="3keto-disac_hyd"/>
    <property type="match status" value="1"/>
</dbReference>
<feature type="domain" description="3-keto-alpha-glucoside-1,2-lyase/3-keto-2-hydroxy-glucal hydratase" evidence="2">
    <location>
        <begin position="150"/>
        <end position="350"/>
    </location>
</feature>
<reference evidence="3 4" key="1">
    <citation type="submission" date="2022-03" db="EMBL/GenBank/DDBJ databases">
        <title>Novel taxa within the pig intestine.</title>
        <authorList>
            <person name="Wylensek D."/>
            <person name="Bishof K."/>
            <person name="Afrizal A."/>
            <person name="Clavel T."/>
        </authorList>
    </citation>
    <scope>NUCLEOTIDE SEQUENCE [LARGE SCALE GENOMIC DNA]</scope>
    <source>
        <strain evidence="3 4">CLA-KB-P66</strain>
    </source>
</reference>
<name>A0ABU4WHA2_9BACT</name>
<accession>A0ABU4WHA2</accession>
<feature type="chain" id="PRO_5046472365" evidence="1">
    <location>
        <begin position="21"/>
        <end position="371"/>
    </location>
</feature>
<keyword evidence="1" id="KW-0732">Signal</keyword>
<gene>
    <name evidence="3" type="ORF">MOX91_05320</name>
</gene>
<dbReference type="InterPro" id="IPR010496">
    <property type="entry name" value="AL/BT2_dom"/>
</dbReference>
<evidence type="ECO:0000313" key="4">
    <source>
        <dbReference type="Proteomes" id="UP001275932"/>
    </source>
</evidence>
<evidence type="ECO:0000313" key="3">
    <source>
        <dbReference type="EMBL" id="MDX8415599.1"/>
    </source>
</evidence>
<dbReference type="EMBL" id="JALBUT010000005">
    <property type="protein sequence ID" value="MDX8415599.1"/>
    <property type="molecule type" value="Genomic_DNA"/>
</dbReference>
<organism evidence="3 4">
    <name type="scientific">Intestinicryptomonas porci</name>
    <dbReference type="NCBI Taxonomy" id="2926320"/>
    <lineage>
        <taxon>Bacteria</taxon>
        <taxon>Pseudomonadati</taxon>
        <taxon>Verrucomicrobiota</taxon>
        <taxon>Opitutia</taxon>
        <taxon>Opitutales</taxon>
        <taxon>Intestinicryptomonaceae</taxon>
        <taxon>Intestinicryptomonas</taxon>
    </lineage>
</organism>
<dbReference type="RefSeq" id="WP_370397046.1">
    <property type="nucleotide sequence ID" value="NZ_JALBUT010000005.1"/>
</dbReference>
<evidence type="ECO:0000259" key="2">
    <source>
        <dbReference type="Pfam" id="PF06439"/>
    </source>
</evidence>
<dbReference type="Proteomes" id="UP001275932">
    <property type="component" value="Unassembled WGS sequence"/>
</dbReference>
<comment type="caution">
    <text evidence="3">The sequence shown here is derived from an EMBL/GenBank/DDBJ whole genome shotgun (WGS) entry which is preliminary data.</text>
</comment>
<protein>
    <submittedName>
        <fullName evidence="3">DUF1080 domain-containing protein</fullName>
    </submittedName>
</protein>
<sequence>MKLRNVITLALAFANTALLAYTNNLVGEYSDVIKADKGPFKDNPELCFRVHKEGGDYKVDIVRDLWRRCKTYAQFSAKEQNGEIVFENLQLPYLQGPRASLTGKITKDKVEGTYYFKQKENGVEKEYTFPFEVKRIERQSPTLNMKAPKGATALFNGSNFSEWKACNNKPIAWKLDKKEKSMMGARDANNQSSDIETKRKFKNCRLHMEFMTPDQSERGYMGQQRGNSGVFFGRFEVQILDSFGANGEWDECGALYRFMPPQFNASLPPERWQTYDILFYGAKDKNGKLERNPRITVYHNGMKIHNDVEIWEGTDYNSCWKSLKNLREHSFPIKLQWHNEPVKFRNIWIEEIKDEDVAIIPEIITKKNFRE</sequence>
<evidence type="ECO:0000256" key="1">
    <source>
        <dbReference type="SAM" id="SignalP"/>
    </source>
</evidence>
<proteinExistence type="predicted"/>
<feature type="signal peptide" evidence="1">
    <location>
        <begin position="1"/>
        <end position="20"/>
    </location>
</feature>